<sequence length="445" mass="50813">DDMSSFQARDAFNMAIRLHSRYPDAFYQRGLCRMQLRQARCIRDFNQALALCPSHFQAYMSRAAYYGSQGRYSKAILNCNEAIKILPNSERAYFYRGTLKYQNKVGLCILAYYNRAVCYHQIKDFRKALKDYGILLLLELSKEIAFKVLINRGLLYMELGDDASACEDFKEATLLSPDDSQIFQAIGICYHRLHEFEEAVKSFDQVLKLDPVSVNAYIGRGNSYMENGHEAGCKQAQKDFLRAIHLNPRCIKARICLGYNLQTLGKLQRAWSQFTVAICIDPKCHATYDGRASVCLQMGETFAAFQDINAALKLTTTAPLLTNRGVINQLMGYLPCAMKDYQQAISIDPNYALAYFNAANIYFHNRQFSHAHWYYSKVLQLDPRNESAAMNRAITNTLLNNTEEAKEDFEKAIGLCPFSAAVYFNRANFYNGLNQYELAEKDIST</sequence>
<evidence type="ECO:0000313" key="5">
    <source>
        <dbReference type="Proteomes" id="UP000621168"/>
    </source>
</evidence>
<protein>
    <submittedName>
        <fullName evidence="4">TTC6 protein</fullName>
    </submittedName>
</protein>
<dbReference type="Gene3D" id="1.25.40.10">
    <property type="entry name" value="Tetratricopeptide repeat domain"/>
    <property type="match status" value="5"/>
</dbReference>
<dbReference type="InterPro" id="IPR019734">
    <property type="entry name" value="TPR_rpt"/>
</dbReference>
<dbReference type="Pfam" id="PF13414">
    <property type="entry name" value="TPR_11"/>
    <property type="match status" value="1"/>
</dbReference>
<name>A0A851LTG9_CORCR</name>
<feature type="non-terminal residue" evidence="4">
    <location>
        <position position="1"/>
    </location>
</feature>
<organism evidence="4 5">
    <name type="scientific">Corythaeola cristata</name>
    <name type="common">Great blue turaco</name>
    <dbReference type="NCBI Taxonomy" id="103954"/>
    <lineage>
        <taxon>Eukaryota</taxon>
        <taxon>Metazoa</taxon>
        <taxon>Chordata</taxon>
        <taxon>Craniata</taxon>
        <taxon>Vertebrata</taxon>
        <taxon>Euteleostomi</taxon>
        <taxon>Archelosauria</taxon>
        <taxon>Archosauria</taxon>
        <taxon>Dinosauria</taxon>
        <taxon>Saurischia</taxon>
        <taxon>Theropoda</taxon>
        <taxon>Coelurosauria</taxon>
        <taxon>Aves</taxon>
        <taxon>Neognathae</taxon>
        <taxon>Neoaves</taxon>
        <taxon>Otidimorphae</taxon>
        <taxon>Musophagiformes</taxon>
        <taxon>Musophagidae</taxon>
        <taxon>Corythaeola</taxon>
    </lineage>
</organism>
<evidence type="ECO:0000256" key="2">
    <source>
        <dbReference type="ARBA" id="ARBA00022803"/>
    </source>
</evidence>
<accession>A0A851LTG9</accession>
<dbReference type="SMART" id="SM00028">
    <property type="entry name" value="TPR"/>
    <property type="match status" value="9"/>
</dbReference>
<dbReference type="InterPro" id="IPR011990">
    <property type="entry name" value="TPR-like_helical_dom_sf"/>
</dbReference>
<reference evidence="4" key="1">
    <citation type="submission" date="2019-09" db="EMBL/GenBank/DDBJ databases">
        <title>Bird 10,000 Genomes (B10K) Project - Family phase.</title>
        <authorList>
            <person name="Zhang G."/>
        </authorList>
    </citation>
    <scope>NUCLEOTIDE SEQUENCE</scope>
    <source>
        <strain evidence="4">B10K-CU-031-40</strain>
    </source>
</reference>
<dbReference type="Proteomes" id="UP000621168">
    <property type="component" value="Unassembled WGS sequence"/>
</dbReference>
<feature type="non-terminal residue" evidence="4">
    <location>
        <position position="445"/>
    </location>
</feature>
<feature type="repeat" description="TPR" evidence="3">
    <location>
        <begin position="352"/>
        <end position="385"/>
    </location>
</feature>
<dbReference type="EMBL" id="WBMX01011728">
    <property type="protein sequence ID" value="NXC21828.1"/>
    <property type="molecule type" value="Genomic_DNA"/>
</dbReference>
<feature type="repeat" description="TPR" evidence="3">
    <location>
        <begin position="56"/>
        <end position="89"/>
    </location>
</feature>
<feature type="repeat" description="TPR" evidence="3">
    <location>
        <begin position="180"/>
        <end position="213"/>
    </location>
</feature>
<feature type="repeat" description="TPR" evidence="3">
    <location>
        <begin position="318"/>
        <end position="351"/>
    </location>
</feature>
<evidence type="ECO:0000256" key="1">
    <source>
        <dbReference type="ARBA" id="ARBA00022737"/>
    </source>
</evidence>
<evidence type="ECO:0000256" key="3">
    <source>
        <dbReference type="PROSITE-ProRule" id="PRU00339"/>
    </source>
</evidence>
<keyword evidence="2 3" id="KW-0802">TPR repeat</keyword>
<dbReference type="PANTHER" id="PTHR44858">
    <property type="entry name" value="TETRATRICOPEPTIDE REPEAT PROTEIN 6"/>
    <property type="match status" value="1"/>
</dbReference>
<dbReference type="PROSITE" id="PS50005">
    <property type="entry name" value="TPR"/>
    <property type="match status" value="5"/>
</dbReference>
<dbReference type="PROSITE" id="PS50293">
    <property type="entry name" value="TPR_REGION"/>
    <property type="match status" value="1"/>
</dbReference>
<keyword evidence="1" id="KW-0677">Repeat</keyword>
<feature type="repeat" description="TPR" evidence="3">
    <location>
        <begin position="146"/>
        <end position="179"/>
    </location>
</feature>
<dbReference type="SUPFAM" id="SSF48452">
    <property type="entry name" value="TPR-like"/>
    <property type="match status" value="2"/>
</dbReference>
<keyword evidence="5" id="KW-1185">Reference proteome</keyword>
<dbReference type="InterPro" id="IPR050498">
    <property type="entry name" value="Ycf3"/>
</dbReference>
<dbReference type="PANTHER" id="PTHR44858:SF1">
    <property type="entry name" value="UDP-N-ACETYLGLUCOSAMINE--PEPTIDE N-ACETYLGLUCOSAMINYLTRANSFERASE SPINDLY-RELATED"/>
    <property type="match status" value="1"/>
</dbReference>
<comment type="caution">
    <text evidence="4">The sequence shown here is derived from an EMBL/GenBank/DDBJ whole genome shotgun (WGS) entry which is preliminary data.</text>
</comment>
<dbReference type="OrthoDB" id="1658288at2759"/>
<dbReference type="AlphaFoldDB" id="A0A851LTG9"/>
<proteinExistence type="predicted"/>
<evidence type="ECO:0000313" key="4">
    <source>
        <dbReference type="EMBL" id="NXC21828.1"/>
    </source>
</evidence>
<gene>
    <name evidence="4" type="primary">Ttc6</name>
    <name evidence="4" type="ORF">CORCRI_R07522</name>
</gene>
<dbReference type="Pfam" id="PF13181">
    <property type="entry name" value="TPR_8"/>
    <property type="match status" value="3"/>
</dbReference>